<gene>
    <name evidence="2" type="ORF">RCL2_002089900</name>
</gene>
<dbReference type="EMBL" id="BLAL01000229">
    <property type="protein sequence ID" value="GES94161.1"/>
    <property type="molecule type" value="Genomic_DNA"/>
</dbReference>
<proteinExistence type="predicted"/>
<feature type="compositionally biased region" description="Polar residues" evidence="1">
    <location>
        <begin position="119"/>
        <end position="131"/>
    </location>
</feature>
<sequence length="173" mass="18822">MSGLCKGITVTTAGAAELFDNFFEYRTDLSLLQYKLKASTQQIVAANIIGTLCYLSTAAFLDTIIFPTLDQLSREIEEQIEAINKSHQLELKVVTNKGKSVCIEPPDDSPKMKMDMNVPHQSNVTESTQSTPSPPIIENSLTSSSTASSDSTLASHIEKPFKPKKTSSVIPPT</sequence>
<organism evidence="2 3">
    <name type="scientific">Rhizophagus clarus</name>
    <dbReference type="NCBI Taxonomy" id="94130"/>
    <lineage>
        <taxon>Eukaryota</taxon>
        <taxon>Fungi</taxon>
        <taxon>Fungi incertae sedis</taxon>
        <taxon>Mucoromycota</taxon>
        <taxon>Glomeromycotina</taxon>
        <taxon>Glomeromycetes</taxon>
        <taxon>Glomerales</taxon>
        <taxon>Glomeraceae</taxon>
        <taxon>Rhizophagus</taxon>
    </lineage>
</organism>
<feature type="region of interest" description="Disordered" evidence="1">
    <location>
        <begin position="102"/>
        <end position="173"/>
    </location>
</feature>
<feature type="compositionally biased region" description="Low complexity" evidence="1">
    <location>
        <begin position="140"/>
        <end position="155"/>
    </location>
</feature>
<name>A0A8H3QW58_9GLOM</name>
<comment type="caution">
    <text evidence="2">The sequence shown here is derived from an EMBL/GenBank/DDBJ whole genome shotgun (WGS) entry which is preliminary data.</text>
</comment>
<protein>
    <submittedName>
        <fullName evidence="2">Uncharacterized protein</fullName>
    </submittedName>
</protein>
<reference evidence="2" key="1">
    <citation type="submission" date="2019-10" db="EMBL/GenBank/DDBJ databases">
        <title>Conservation and host-specific expression of non-tandemly repeated heterogenous ribosome RNA gene in arbuscular mycorrhizal fungi.</title>
        <authorList>
            <person name="Maeda T."/>
            <person name="Kobayashi Y."/>
            <person name="Nakagawa T."/>
            <person name="Ezawa T."/>
            <person name="Yamaguchi K."/>
            <person name="Bino T."/>
            <person name="Nishimoto Y."/>
            <person name="Shigenobu S."/>
            <person name="Kawaguchi M."/>
        </authorList>
    </citation>
    <scope>NUCLEOTIDE SEQUENCE</scope>
    <source>
        <strain evidence="2">HR1</strain>
    </source>
</reference>
<evidence type="ECO:0000313" key="2">
    <source>
        <dbReference type="EMBL" id="GES94161.1"/>
    </source>
</evidence>
<evidence type="ECO:0000256" key="1">
    <source>
        <dbReference type="SAM" id="MobiDB-lite"/>
    </source>
</evidence>
<dbReference type="AlphaFoldDB" id="A0A8H3QW58"/>
<evidence type="ECO:0000313" key="3">
    <source>
        <dbReference type="Proteomes" id="UP000615446"/>
    </source>
</evidence>
<dbReference type="Proteomes" id="UP000615446">
    <property type="component" value="Unassembled WGS sequence"/>
</dbReference>
<accession>A0A8H3QW58</accession>